<proteinExistence type="predicted"/>
<organism evidence="1 2">
    <name type="scientific">Diaporthe vaccinii</name>
    <dbReference type="NCBI Taxonomy" id="105482"/>
    <lineage>
        <taxon>Eukaryota</taxon>
        <taxon>Fungi</taxon>
        <taxon>Dikarya</taxon>
        <taxon>Ascomycota</taxon>
        <taxon>Pezizomycotina</taxon>
        <taxon>Sordariomycetes</taxon>
        <taxon>Sordariomycetidae</taxon>
        <taxon>Diaporthales</taxon>
        <taxon>Diaporthaceae</taxon>
        <taxon>Diaporthe</taxon>
        <taxon>Diaporthe eres species complex</taxon>
    </lineage>
</organism>
<accession>A0ABR4DU76</accession>
<reference evidence="1 2" key="1">
    <citation type="submission" date="2024-03" db="EMBL/GenBank/DDBJ databases">
        <title>A high-quality draft genome sequence of Diaporthe vaccinii, a causative agent of upright dieback and viscid rot disease in cranberry plants.</title>
        <authorList>
            <person name="Sarrasin M."/>
            <person name="Lang B.F."/>
            <person name="Burger G."/>
        </authorList>
    </citation>
    <scope>NUCLEOTIDE SEQUENCE [LARGE SCALE GENOMIC DNA]</scope>
    <source>
        <strain evidence="1 2">IS7</strain>
    </source>
</reference>
<keyword evidence="2" id="KW-1185">Reference proteome</keyword>
<evidence type="ECO:0000313" key="1">
    <source>
        <dbReference type="EMBL" id="KAL2273709.1"/>
    </source>
</evidence>
<evidence type="ECO:0000313" key="2">
    <source>
        <dbReference type="Proteomes" id="UP001600888"/>
    </source>
</evidence>
<gene>
    <name evidence="1" type="ORF">FJTKL_04110</name>
</gene>
<name>A0ABR4DU76_9PEZI</name>
<dbReference type="Proteomes" id="UP001600888">
    <property type="component" value="Unassembled WGS sequence"/>
</dbReference>
<comment type="caution">
    <text evidence="1">The sequence shown here is derived from an EMBL/GenBank/DDBJ whole genome shotgun (WGS) entry which is preliminary data.</text>
</comment>
<protein>
    <submittedName>
        <fullName evidence="1">Uncharacterized protein</fullName>
    </submittedName>
</protein>
<sequence length="73" mass="8407">MVSLQNHKELHGAMRAWYSPYDDLKVLFSRFLSILSEEKPFPRRFDRISGAAFCALPTPPSRKTADVRIRIGN</sequence>
<dbReference type="EMBL" id="JBAWTH010000174">
    <property type="protein sequence ID" value="KAL2273709.1"/>
    <property type="molecule type" value="Genomic_DNA"/>
</dbReference>